<keyword evidence="2" id="KW-0732">Signal</keyword>
<gene>
    <name evidence="3" type="ORF">Tco_0680789</name>
</gene>
<evidence type="ECO:0000313" key="4">
    <source>
        <dbReference type="Proteomes" id="UP001151760"/>
    </source>
</evidence>
<accession>A0ABQ4XLH6</accession>
<feature type="compositionally biased region" description="Basic and acidic residues" evidence="1">
    <location>
        <begin position="151"/>
        <end position="161"/>
    </location>
</feature>
<feature type="signal peptide" evidence="2">
    <location>
        <begin position="1"/>
        <end position="21"/>
    </location>
</feature>
<organism evidence="3 4">
    <name type="scientific">Tanacetum coccineum</name>
    <dbReference type="NCBI Taxonomy" id="301880"/>
    <lineage>
        <taxon>Eukaryota</taxon>
        <taxon>Viridiplantae</taxon>
        <taxon>Streptophyta</taxon>
        <taxon>Embryophyta</taxon>
        <taxon>Tracheophyta</taxon>
        <taxon>Spermatophyta</taxon>
        <taxon>Magnoliopsida</taxon>
        <taxon>eudicotyledons</taxon>
        <taxon>Gunneridae</taxon>
        <taxon>Pentapetalae</taxon>
        <taxon>asterids</taxon>
        <taxon>campanulids</taxon>
        <taxon>Asterales</taxon>
        <taxon>Asteraceae</taxon>
        <taxon>Asteroideae</taxon>
        <taxon>Anthemideae</taxon>
        <taxon>Anthemidinae</taxon>
        <taxon>Tanacetum</taxon>
    </lineage>
</organism>
<dbReference type="Proteomes" id="UP001151760">
    <property type="component" value="Unassembled WGS sequence"/>
</dbReference>
<evidence type="ECO:0000256" key="2">
    <source>
        <dbReference type="SAM" id="SignalP"/>
    </source>
</evidence>
<dbReference type="EMBL" id="BQNB010009633">
    <property type="protein sequence ID" value="GJS66225.1"/>
    <property type="molecule type" value="Genomic_DNA"/>
</dbReference>
<feature type="chain" id="PRO_5046576191" evidence="2">
    <location>
        <begin position="22"/>
        <end position="184"/>
    </location>
</feature>
<reference evidence="3" key="2">
    <citation type="submission" date="2022-01" db="EMBL/GenBank/DDBJ databases">
        <authorList>
            <person name="Yamashiro T."/>
            <person name="Shiraishi A."/>
            <person name="Satake H."/>
            <person name="Nakayama K."/>
        </authorList>
    </citation>
    <scope>NUCLEOTIDE SEQUENCE</scope>
</reference>
<name>A0ABQ4XLH6_9ASTR</name>
<feature type="region of interest" description="Disordered" evidence="1">
    <location>
        <begin position="148"/>
        <end position="184"/>
    </location>
</feature>
<feature type="compositionally biased region" description="Basic and acidic residues" evidence="1">
    <location>
        <begin position="169"/>
        <end position="184"/>
    </location>
</feature>
<reference evidence="3" key="1">
    <citation type="journal article" date="2022" name="Int. J. Mol. Sci.">
        <title>Draft Genome of Tanacetum Coccineum: Genomic Comparison of Closely Related Tanacetum-Family Plants.</title>
        <authorList>
            <person name="Yamashiro T."/>
            <person name="Shiraishi A."/>
            <person name="Nakayama K."/>
            <person name="Satake H."/>
        </authorList>
    </citation>
    <scope>NUCLEOTIDE SEQUENCE</scope>
</reference>
<evidence type="ECO:0000313" key="3">
    <source>
        <dbReference type="EMBL" id="GJS66225.1"/>
    </source>
</evidence>
<evidence type="ECO:0000256" key="1">
    <source>
        <dbReference type="SAM" id="MobiDB-lite"/>
    </source>
</evidence>
<sequence length="184" mass="20737">MAISKVVLAFLSLSLATTSSADLGGKILICPDVSVVTDTGPFPFWITSQIRYRLDGWTVMRMFREVIVVLVFVVCLRWRYGYSKNLKKTVKTGQTRTRERIECTRSERMLSRHEQTSSSYSLLCQSSLVGLTLSSTSLACIADNETLQTQEQRRKNSEKRSGWSPGNKDGSRRARAGKKDESKD</sequence>
<keyword evidence="4" id="KW-1185">Reference proteome</keyword>
<comment type="caution">
    <text evidence="3">The sequence shown here is derived from an EMBL/GenBank/DDBJ whole genome shotgun (WGS) entry which is preliminary data.</text>
</comment>
<protein>
    <submittedName>
        <fullName evidence="3">Uncharacterized protein</fullName>
    </submittedName>
</protein>
<proteinExistence type="predicted"/>